<dbReference type="GO" id="GO:0003677">
    <property type="term" value="F:DNA binding"/>
    <property type="evidence" value="ECO:0007669"/>
    <property type="project" value="UniProtKB-KW"/>
</dbReference>
<dbReference type="EMBL" id="VDES01000001">
    <property type="protein sequence ID" value="MBA1373187.1"/>
    <property type="molecule type" value="Genomic_DNA"/>
</dbReference>
<dbReference type="InterPro" id="IPR036286">
    <property type="entry name" value="LexA/Signal_pep-like_sf"/>
</dbReference>
<dbReference type="CDD" id="cd00093">
    <property type="entry name" value="HTH_XRE"/>
    <property type="match status" value="1"/>
</dbReference>
<dbReference type="InterPro" id="IPR039418">
    <property type="entry name" value="LexA-like"/>
</dbReference>
<keyword evidence="6" id="KW-1185">Reference proteome</keyword>
<sequence length="219" mass="23798">MIAERISERMKALNLTQTALARLAGISQPSVAHLVKGRAAGSTQLHKIARALQTTPEYLTGETDDPSEGALPVPTADDVADQVGGVRIKEIDLDYGMGASWIDGVPVTEVERVFPADWLVQFTRAHPQYLFFAHGAGDSMMPTIMDRDIVLIDTTQQTLNMADRIWAVAFGGAGMIKRLRPQPDGGVKLMSDNPSVRDEVAYDGELSIIGRVVAVMRKI</sequence>
<reference evidence="5 6" key="1">
    <citation type="journal article" date="1994" name="Int. J. Syst. Bacteriol.">
        <title>Phylogenetic positions of novel aerobic, bacteriochlorophyll a-containing bacteria and description of Roseococcus thiosulfatophilus gen. nov., sp. nov., Erythromicrobium ramosum gen. nov., sp. nov., and Erythrobacter litoralis sp. nov.</title>
        <authorList>
            <person name="Yurkov V."/>
            <person name="Stackebrandt E."/>
            <person name="Holmes A."/>
            <person name="Fuerst J.A."/>
            <person name="Hugenholtz P."/>
            <person name="Golecki J."/>
            <person name="Gad'on N."/>
            <person name="Gorlenko V.M."/>
            <person name="Kompantseva E.I."/>
            <person name="Drews G."/>
        </authorList>
    </citation>
    <scope>NUCLEOTIDE SEQUENCE [LARGE SCALE GENOMIC DNA]</scope>
    <source>
        <strain evidence="5 6">KR-99</strain>
    </source>
</reference>
<dbReference type="PROSITE" id="PS50943">
    <property type="entry name" value="HTH_CROC1"/>
    <property type="match status" value="1"/>
</dbReference>
<dbReference type="RefSeq" id="WP_277816955.1">
    <property type="nucleotide sequence ID" value="NZ_BAAAGB010000002.1"/>
</dbReference>
<name>A0A7V8RB35_9SPHN</name>
<dbReference type="PANTHER" id="PTHR40661:SF3">
    <property type="entry name" value="FELS-1 PROPHAGE TRANSCRIPTIONAL REGULATOR"/>
    <property type="match status" value="1"/>
</dbReference>
<dbReference type="Gene3D" id="2.10.109.10">
    <property type="entry name" value="Umud Fragment, subunit A"/>
    <property type="match status" value="1"/>
</dbReference>
<evidence type="ECO:0000259" key="4">
    <source>
        <dbReference type="PROSITE" id="PS50943"/>
    </source>
</evidence>
<dbReference type="Pfam" id="PF00717">
    <property type="entry name" value="Peptidase_S24"/>
    <property type="match status" value="1"/>
</dbReference>
<feature type="domain" description="HTH cro/C1-type" evidence="4">
    <location>
        <begin position="6"/>
        <end position="59"/>
    </location>
</feature>
<dbReference type="CDD" id="cd06529">
    <property type="entry name" value="S24_LexA-like"/>
    <property type="match status" value="1"/>
</dbReference>
<organism evidence="5 6">
    <name type="scientific">Sphingomonas ursincola</name>
    <dbReference type="NCBI Taxonomy" id="56361"/>
    <lineage>
        <taxon>Bacteria</taxon>
        <taxon>Pseudomonadati</taxon>
        <taxon>Pseudomonadota</taxon>
        <taxon>Alphaproteobacteria</taxon>
        <taxon>Sphingomonadales</taxon>
        <taxon>Sphingomonadaceae</taxon>
        <taxon>Sphingomonas</taxon>
    </lineage>
</organism>
<evidence type="ECO:0000256" key="1">
    <source>
        <dbReference type="ARBA" id="ARBA00023015"/>
    </source>
</evidence>
<gene>
    <name evidence="5" type="ORF">FG486_02460</name>
</gene>
<evidence type="ECO:0000256" key="2">
    <source>
        <dbReference type="ARBA" id="ARBA00023125"/>
    </source>
</evidence>
<comment type="caution">
    <text evidence="5">The sequence shown here is derived from an EMBL/GenBank/DDBJ whole genome shotgun (WGS) entry which is preliminary data.</text>
</comment>
<keyword evidence="2" id="KW-0238">DNA-binding</keyword>
<dbReference type="InterPro" id="IPR001387">
    <property type="entry name" value="Cro/C1-type_HTH"/>
</dbReference>
<dbReference type="AlphaFoldDB" id="A0A7V8RB35"/>
<dbReference type="InterPro" id="IPR015927">
    <property type="entry name" value="Peptidase_S24_S26A/B/C"/>
</dbReference>
<evidence type="ECO:0000313" key="5">
    <source>
        <dbReference type="EMBL" id="MBA1373187.1"/>
    </source>
</evidence>
<dbReference type="Proteomes" id="UP000589292">
    <property type="component" value="Unassembled WGS sequence"/>
</dbReference>
<dbReference type="Gene3D" id="1.10.260.40">
    <property type="entry name" value="lambda repressor-like DNA-binding domains"/>
    <property type="match status" value="1"/>
</dbReference>
<proteinExistence type="predicted"/>
<protein>
    <submittedName>
        <fullName evidence="5">Helix-turn-helix transcriptional regulator</fullName>
    </submittedName>
</protein>
<dbReference type="SUPFAM" id="SSF51306">
    <property type="entry name" value="LexA/Signal peptidase"/>
    <property type="match status" value="1"/>
</dbReference>
<dbReference type="SUPFAM" id="SSF47413">
    <property type="entry name" value="lambda repressor-like DNA-binding domains"/>
    <property type="match status" value="1"/>
</dbReference>
<dbReference type="InterPro" id="IPR010982">
    <property type="entry name" value="Lambda_DNA-bd_dom_sf"/>
</dbReference>
<dbReference type="Pfam" id="PF01381">
    <property type="entry name" value="HTH_3"/>
    <property type="match status" value="1"/>
</dbReference>
<accession>A0A7V8RB35</accession>
<dbReference type="SMART" id="SM00530">
    <property type="entry name" value="HTH_XRE"/>
    <property type="match status" value="1"/>
</dbReference>
<dbReference type="PANTHER" id="PTHR40661">
    <property type="match status" value="1"/>
</dbReference>
<evidence type="ECO:0000256" key="3">
    <source>
        <dbReference type="ARBA" id="ARBA00023163"/>
    </source>
</evidence>
<keyword evidence="3" id="KW-0804">Transcription</keyword>
<evidence type="ECO:0000313" key="6">
    <source>
        <dbReference type="Proteomes" id="UP000589292"/>
    </source>
</evidence>
<keyword evidence="1" id="KW-0805">Transcription regulation</keyword>